<name>A0ACD1I2Z1_9EURO</name>
<dbReference type="EMBL" id="KZ824573">
    <property type="protein sequence ID" value="RAK84594.1"/>
    <property type="molecule type" value="Genomic_DNA"/>
</dbReference>
<gene>
    <name evidence="1" type="ORF">BO79DRAFT_221580</name>
</gene>
<evidence type="ECO:0000313" key="2">
    <source>
        <dbReference type="Proteomes" id="UP000249748"/>
    </source>
</evidence>
<protein>
    <submittedName>
        <fullName evidence="1">Uncharacterized protein</fullName>
    </submittedName>
</protein>
<dbReference type="Proteomes" id="UP000249748">
    <property type="component" value="Unassembled WGS sequence"/>
</dbReference>
<accession>A0ACD1I2Z1</accession>
<sequence>MGRAIFTGFLLCVGKDINLLSLWTKFLEWDPGSLNTIRARTGDVPSSFSTYLGDDLFGGLILLGGHLPGLQPIQALHTYTDTTQPTIDTSTAYHTASGYVQCYPLGQGMEMKSQTKAPRWVCRPGWNQEKATTPSLHTRSNWRGKQS</sequence>
<keyword evidence="2" id="KW-1185">Reference proteome</keyword>
<evidence type="ECO:0000313" key="1">
    <source>
        <dbReference type="EMBL" id="RAK84594.1"/>
    </source>
</evidence>
<proteinExistence type="predicted"/>
<reference evidence="1" key="1">
    <citation type="submission" date="2018-02" db="EMBL/GenBank/DDBJ databases">
        <title>The genomes of Aspergillus section Nigri reveals drivers in fungal speciation.</title>
        <authorList>
            <consortium name="DOE Joint Genome Institute"/>
            <person name="Vesth T.C."/>
            <person name="Nybo J."/>
            <person name="Theobald S."/>
            <person name="Brandl J."/>
            <person name="Frisvad J.C."/>
            <person name="Nielsen K.F."/>
            <person name="Lyhne E.K."/>
            <person name="Kogle M.E."/>
            <person name="Kuo A."/>
            <person name="Riley R."/>
            <person name="Clum A."/>
            <person name="Nolan M."/>
            <person name="Lipzen A."/>
            <person name="Salamov A."/>
            <person name="Henrissat B."/>
            <person name="Wiebenga A."/>
            <person name="De vries R.P."/>
            <person name="Grigoriev I.V."/>
            <person name="Mortensen U.H."/>
            <person name="Andersen M.R."/>
            <person name="Baker S.E."/>
        </authorList>
    </citation>
    <scope>NUCLEOTIDE SEQUENCE</scope>
    <source>
        <strain evidence="1">CBS 115574</strain>
    </source>
</reference>
<organism evidence="1 2">
    <name type="scientific">Aspergillus costaricaensis CBS 115574</name>
    <dbReference type="NCBI Taxonomy" id="1448317"/>
    <lineage>
        <taxon>Eukaryota</taxon>
        <taxon>Fungi</taxon>
        <taxon>Dikarya</taxon>
        <taxon>Ascomycota</taxon>
        <taxon>Pezizomycotina</taxon>
        <taxon>Eurotiomycetes</taxon>
        <taxon>Eurotiomycetidae</taxon>
        <taxon>Eurotiales</taxon>
        <taxon>Aspergillaceae</taxon>
        <taxon>Aspergillus</taxon>
        <taxon>Aspergillus subgen. Circumdati</taxon>
    </lineage>
</organism>